<proteinExistence type="predicted"/>
<evidence type="ECO:0000313" key="2">
    <source>
        <dbReference type="EMBL" id="MFH6769404.1"/>
    </source>
</evidence>
<dbReference type="RefSeq" id="WP_395438636.1">
    <property type="nucleotide sequence ID" value="NZ_JBAWKC010000003.1"/>
</dbReference>
<dbReference type="Pfam" id="PF10067">
    <property type="entry name" value="DUF2306"/>
    <property type="match status" value="1"/>
</dbReference>
<keyword evidence="3" id="KW-1185">Reference proteome</keyword>
<dbReference type="InterPro" id="IPR018750">
    <property type="entry name" value="DUF2306_membrane"/>
</dbReference>
<keyword evidence="1" id="KW-1133">Transmembrane helix</keyword>
<evidence type="ECO:0000313" key="3">
    <source>
        <dbReference type="Proteomes" id="UP001610104"/>
    </source>
</evidence>
<gene>
    <name evidence="2" type="ORF">V8G56_11690</name>
</gene>
<dbReference type="Proteomes" id="UP001610104">
    <property type="component" value="Unassembled WGS sequence"/>
</dbReference>
<feature type="transmembrane region" description="Helical" evidence="1">
    <location>
        <begin position="82"/>
        <end position="102"/>
    </location>
</feature>
<feature type="transmembrane region" description="Helical" evidence="1">
    <location>
        <begin position="45"/>
        <end position="62"/>
    </location>
</feature>
<sequence length="201" mass="23823">MKYLKTIFLIILSVIALYYIIDRAFPYANFSIEQFGNYYWPNRWWLVGHLLGGMTALLIGPIQFSNTFRNRYIKTHRNLGKVYIIAIIIGSLCAMYMSFTVAKQVNTAWCIALFFLALPWLISVLMAYRMIRLKRIPQHKEWMIRSYVITFAFVLFRFLDESSLAQSIMKTFEERGPTCIWLAWAVPLFLTEVFLQWNKKK</sequence>
<comment type="caution">
    <text evidence="2">The sequence shown here is derived from an EMBL/GenBank/DDBJ whole genome shotgun (WGS) entry which is preliminary data.</text>
</comment>
<keyword evidence="1" id="KW-0472">Membrane</keyword>
<accession>A0ABW7MRE0</accession>
<reference evidence="2 3" key="1">
    <citation type="submission" date="2024-02" db="EMBL/GenBank/DDBJ databases">
        <title>A Gaetbulibacter species isolated from tidal flats and genomic insights of their niches.</title>
        <authorList>
            <person name="Ye Y."/>
        </authorList>
    </citation>
    <scope>NUCLEOTIDE SEQUENCE [LARGE SCALE GENOMIC DNA]</scope>
    <source>
        <strain evidence="2 3">KEM-8</strain>
    </source>
</reference>
<feature type="transmembrane region" description="Helical" evidence="1">
    <location>
        <begin position="108"/>
        <end position="130"/>
    </location>
</feature>
<organism evidence="2 3">
    <name type="scientific">Gaetbulibacter aquiaggeris</name>
    <dbReference type="NCBI Taxonomy" id="1735373"/>
    <lineage>
        <taxon>Bacteria</taxon>
        <taxon>Pseudomonadati</taxon>
        <taxon>Bacteroidota</taxon>
        <taxon>Flavobacteriia</taxon>
        <taxon>Flavobacteriales</taxon>
        <taxon>Flavobacteriaceae</taxon>
        <taxon>Gaetbulibacter</taxon>
    </lineage>
</organism>
<feature type="transmembrane region" description="Helical" evidence="1">
    <location>
        <begin position="142"/>
        <end position="159"/>
    </location>
</feature>
<protein>
    <submittedName>
        <fullName evidence="2">DUF2306 domain-containing protein</fullName>
    </submittedName>
</protein>
<dbReference type="EMBL" id="JBAWKC010000003">
    <property type="protein sequence ID" value="MFH6769404.1"/>
    <property type="molecule type" value="Genomic_DNA"/>
</dbReference>
<name>A0ABW7MRE0_9FLAO</name>
<evidence type="ECO:0000256" key="1">
    <source>
        <dbReference type="SAM" id="Phobius"/>
    </source>
</evidence>
<feature type="transmembrane region" description="Helical" evidence="1">
    <location>
        <begin position="179"/>
        <end position="197"/>
    </location>
</feature>
<keyword evidence="1" id="KW-0812">Transmembrane</keyword>
<feature type="transmembrane region" description="Helical" evidence="1">
    <location>
        <begin position="7"/>
        <end position="25"/>
    </location>
</feature>